<reference evidence="1 2" key="1">
    <citation type="submission" date="2018-08" db="EMBL/GenBank/DDBJ databases">
        <title>Genomic Encyclopedia of Archaeal and Bacterial Type Strains, Phase II (KMG-II): from individual species to whole genera.</title>
        <authorList>
            <person name="Goeker M."/>
        </authorList>
    </citation>
    <scope>NUCLEOTIDE SEQUENCE [LARGE SCALE GENOMIC DNA]</scope>
    <source>
        <strain evidence="1 2">DSM 17905</strain>
    </source>
</reference>
<dbReference type="EMBL" id="QTUB01000001">
    <property type="protein sequence ID" value="REF26412.1"/>
    <property type="molecule type" value="Genomic_DNA"/>
</dbReference>
<sequence>MPIIKSKLMPSAQPSEETKAELLEQINAPAGTNIQLMVLEVDYDRKKLYVCLSGGNIVDGEPHFTVTGKAAFEALCNVQTINEKLTIQQIVIGETPLKNKVKSTLKNAPANSSICFIGDMQGELDGVLIDIFNISK</sequence>
<accession>A0A3D9UAB0</accession>
<dbReference type="Proteomes" id="UP000256294">
    <property type="component" value="Unassembled WGS sequence"/>
</dbReference>
<keyword evidence="2" id="KW-1185">Reference proteome</keyword>
<evidence type="ECO:0000313" key="2">
    <source>
        <dbReference type="Proteomes" id="UP000256294"/>
    </source>
</evidence>
<comment type="caution">
    <text evidence="1">The sequence shown here is derived from an EMBL/GenBank/DDBJ whole genome shotgun (WGS) entry which is preliminary data.</text>
</comment>
<protein>
    <submittedName>
        <fullName evidence="1">Uncharacterized protein</fullName>
    </submittedName>
</protein>
<dbReference type="AlphaFoldDB" id="A0A3D9UAB0"/>
<organism evidence="1 2">
    <name type="scientific">Xenorhabdus cabanillasii</name>
    <dbReference type="NCBI Taxonomy" id="351673"/>
    <lineage>
        <taxon>Bacteria</taxon>
        <taxon>Pseudomonadati</taxon>
        <taxon>Pseudomonadota</taxon>
        <taxon>Gammaproteobacteria</taxon>
        <taxon>Enterobacterales</taxon>
        <taxon>Morganellaceae</taxon>
        <taxon>Xenorhabdus</taxon>
    </lineage>
</organism>
<proteinExistence type="predicted"/>
<evidence type="ECO:0000313" key="1">
    <source>
        <dbReference type="EMBL" id="REF26412.1"/>
    </source>
</evidence>
<dbReference type="RefSeq" id="WP_115825726.1">
    <property type="nucleotide sequence ID" value="NZ_QTUB01000001.1"/>
</dbReference>
<gene>
    <name evidence="1" type="ORF">BDD26_1049</name>
</gene>
<name>A0A3D9UAB0_9GAMM</name>